<dbReference type="OrthoDB" id="1767071at2"/>
<dbReference type="HOGENOM" id="CLU_171718_0_0_9"/>
<name>I5ASJ2_EUBC6</name>
<dbReference type="AlphaFoldDB" id="I5ASJ2"/>
<evidence type="ECO:0000256" key="2">
    <source>
        <dbReference type="SAM" id="Phobius"/>
    </source>
</evidence>
<keyword evidence="2" id="KW-0812">Transmembrane</keyword>
<evidence type="ECO:0000313" key="4">
    <source>
        <dbReference type="Proteomes" id="UP000005753"/>
    </source>
</evidence>
<proteinExistence type="predicted"/>
<evidence type="ECO:0000256" key="1">
    <source>
        <dbReference type="SAM" id="MobiDB-lite"/>
    </source>
</evidence>
<protein>
    <submittedName>
        <fullName evidence="3">Uncharacterized protein</fullName>
    </submittedName>
</protein>
<sequence length="112" mass="12306">MSQEKVDAYKAEKKNRKKIMRREKIKTRLTVFCVTAVLLAGIGWFSWAVYNNVKANNASASGNQTELDLSAVTDYQTLLSEEASKVDEKYKGETASTSATSETEAVTSSSAQ</sequence>
<reference evidence="3 4" key="1">
    <citation type="submission" date="2010-08" db="EMBL/GenBank/DDBJ databases">
        <authorList>
            <consortium name="US DOE Joint Genome Institute (JGI-PGF)"/>
            <person name="Lucas S."/>
            <person name="Copeland A."/>
            <person name="Lapidus A."/>
            <person name="Cheng J.-F."/>
            <person name="Bruce D."/>
            <person name="Goodwin L."/>
            <person name="Pitluck S."/>
            <person name="Land M.L."/>
            <person name="Hauser L."/>
            <person name="Chang Y.-J."/>
            <person name="Anderson I.J."/>
            <person name="Johnson E."/>
            <person name="Mulhopadhyay B."/>
            <person name="Kyrpides N."/>
            <person name="Woyke T.J."/>
        </authorList>
    </citation>
    <scope>NUCLEOTIDE SEQUENCE [LARGE SCALE GENOMIC DNA]</scope>
    <source>
        <strain evidence="3 4">6</strain>
    </source>
</reference>
<dbReference type="EMBL" id="CM001487">
    <property type="protein sequence ID" value="EIM56765.1"/>
    <property type="molecule type" value="Genomic_DNA"/>
</dbReference>
<feature type="compositionally biased region" description="Low complexity" evidence="1">
    <location>
        <begin position="93"/>
        <end position="112"/>
    </location>
</feature>
<keyword evidence="4" id="KW-1185">Reference proteome</keyword>
<dbReference type="eggNOG" id="ENOG50325XE">
    <property type="taxonomic scope" value="Bacteria"/>
</dbReference>
<feature type="region of interest" description="Disordered" evidence="1">
    <location>
        <begin position="87"/>
        <end position="112"/>
    </location>
</feature>
<keyword evidence="2" id="KW-1133">Transmembrane helix</keyword>
<accession>I5ASJ2</accession>
<dbReference type="Proteomes" id="UP000005753">
    <property type="component" value="Chromosome"/>
</dbReference>
<feature type="transmembrane region" description="Helical" evidence="2">
    <location>
        <begin position="29"/>
        <end position="50"/>
    </location>
</feature>
<keyword evidence="2" id="KW-0472">Membrane</keyword>
<gene>
    <name evidence="3" type="ORF">EubceDRAFT1_0939</name>
</gene>
<organism evidence="3 4">
    <name type="scientific">Eubacterium cellulosolvens (strain ATCC 43171 / JCM 9499 / 6)</name>
    <name type="common">Cillobacterium cellulosolvens</name>
    <dbReference type="NCBI Taxonomy" id="633697"/>
    <lineage>
        <taxon>Bacteria</taxon>
        <taxon>Bacillati</taxon>
        <taxon>Bacillota</taxon>
        <taxon>Clostridia</taxon>
        <taxon>Eubacteriales</taxon>
        <taxon>Eubacteriaceae</taxon>
        <taxon>Eubacterium</taxon>
    </lineage>
</organism>
<reference evidence="3 4" key="2">
    <citation type="submission" date="2012-02" db="EMBL/GenBank/DDBJ databases">
        <title>Improved High-Quality Draft sequence of Eubacterium cellulosolvens 6.</title>
        <authorList>
            <consortium name="US DOE Joint Genome Institute"/>
            <person name="Lucas S."/>
            <person name="Han J."/>
            <person name="Lapidus A."/>
            <person name="Cheng J.-F."/>
            <person name="Goodwin L."/>
            <person name="Pitluck S."/>
            <person name="Peters L."/>
            <person name="Mikhailova N."/>
            <person name="Gu W."/>
            <person name="Detter J.C."/>
            <person name="Han C."/>
            <person name="Tapia R."/>
            <person name="Land M."/>
            <person name="Hauser L."/>
            <person name="Kyrpides N."/>
            <person name="Ivanova N."/>
            <person name="Pagani I."/>
            <person name="Johnson E."/>
            <person name="Mukhopadhyay B."/>
            <person name="Anderson I."/>
            <person name="Woyke T."/>
        </authorList>
    </citation>
    <scope>NUCLEOTIDE SEQUENCE [LARGE SCALE GENOMIC DNA]</scope>
    <source>
        <strain evidence="3 4">6</strain>
    </source>
</reference>
<evidence type="ECO:0000313" key="3">
    <source>
        <dbReference type="EMBL" id="EIM56765.1"/>
    </source>
</evidence>